<gene>
    <name evidence="1" type="ORF">ACFPU1_16855</name>
</gene>
<dbReference type="EMBL" id="JBHSOZ010000016">
    <property type="protein sequence ID" value="MFC5714418.1"/>
    <property type="molecule type" value="Genomic_DNA"/>
</dbReference>
<protein>
    <submittedName>
        <fullName evidence="1">Uncharacterized protein</fullName>
    </submittedName>
</protein>
<name>A0ABW0YUY9_9BACI</name>
<proteinExistence type="predicted"/>
<evidence type="ECO:0000313" key="1">
    <source>
        <dbReference type="EMBL" id="MFC5714418.1"/>
    </source>
</evidence>
<keyword evidence="2" id="KW-1185">Reference proteome</keyword>
<accession>A0ABW0YUY9</accession>
<dbReference type="RefSeq" id="WP_385943123.1">
    <property type="nucleotide sequence ID" value="NZ_JBHSOZ010000016.1"/>
</dbReference>
<sequence>MLVAAVVLRYFGIASKMYLLDQTPTEILVITSSSFHLVR</sequence>
<organism evidence="1 2">
    <name type="scientific">Thalassorhabdus alkalitolerans</name>
    <dbReference type="NCBI Taxonomy" id="2282697"/>
    <lineage>
        <taxon>Bacteria</taxon>
        <taxon>Bacillati</taxon>
        <taxon>Bacillota</taxon>
        <taxon>Bacilli</taxon>
        <taxon>Bacillales</taxon>
        <taxon>Bacillaceae</taxon>
        <taxon>Thalassorhabdus</taxon>
    </lineage>
</organism>
<dbReference type="Proteomes" id="UP001596142">
    <property type="component" value="Unassembled WGS sequence"/>
</dbReference>
<comment type="caution">
    <text evidence="1">The sequence shown here is derived from an EMBL/GenBank/DDBJ whole genome shotgun (WGS) entry which is preliminary data.</text>
</comment>
<reference evidence="2" key="1">
    <citation type="journal article" date="2019" name="Int. J. Syst. Evol. Microbiol.">
        <title>The Global Catalogue of Microorganisms (GCM) 10K type strain sequencing project: providing services to taxonomists for standard genome sequencing and annotation.</title>
        <authorList>
            <consortium name="The Broad Institute Genomics Platform"/>
            <consortium name="The Broad Institute Genome Sequencing Center for Infectious Disease"/>
            <person name="Wu L."/>
            <person name="Ma J."/>
        </authorList>
    </citation>
    <scope>NUCLEOTIDE SEQUENCE [LARGE SCALE GENOMIC DNA]</scope>
    <source>
        <strain evidence="2">CECT 7184</strain>
    </source>
</reference>
<evidence type="ECO:0000313" key="2">
    <source>
        <dbReference type="Proteomes" id="UP001596142"/>
    </source>
</evidence>